<evidence type="ECO:0000313" key="3">
    <source>
        <dbReference type="Proteomes" id="UP000009168"/>
    </source>
</evidence>
<dbReference type="RefSeq" id="XP_001013091.2">
    <property type="nucleotide sequence ID" value="XM_001013091.2"/>
</dbReference>
<evidence type="ECO:0000256" key="1">
    <source>
        <dbReference type="SAM" id="MobiDB-lite"/>
    </source>
</evidence>
<dbReference type="AlphaFoldDB" id="I7MDW4"/>
<evidence type="ECO:0000313" key="2">
    <source>
        <dbReference type="EMBL" id="EAR92846.2"/>
    </source>
</evidence>
<reference evidence="3" key="1">
    <citation type="journal article" date="2006" name="PLoS Biol.">
        <title>Macronuclear genome sequence of the ciliate Tetrahymena thermophila, a model eukaryote.</title>
        <authorList>
            <person name="Eisen J.A."/>
            <person name="Coyne R.S."/>
            <person name="Wu M."/>
            <person name="Wu D."/>
            <person name="Thiagarajan M."/>
            <person name="Wortman J.R."/>
            <person name="Badger J.H."/>
            <person name="Ren Q."/>
            <person name="Amedeo P."/>
            <person name="Jones K.M."/>
            <person name="Tallon L.J."/>
            <person name="Delcher A.L."/>
            <person name="Salzberg S.L."/>
            <person name="Silva J.C."/>
            <person name="Haas B.J."/>
            <person name="Majoros W.H."/>
            <person name="Farzad M."/>
            <person name="Carlton J.M."/>
            <person name="Smith R.K. Jr."/>
            <person name="Garg J."/>
            <person name="Pearlman R.E."/>
            <person name="Karrer K.M."/>
            <person name="Sun L."/>
            <person name="Manning G."/>
            <person name="Elde N.C."/>
            <person name="Turkewitz A.P."/>
            <person name="Asai D.J."/>
            <person name="Wilkes D.E."/>
            <person name="Wang Y."/>
            <person name="Cai H."/>
            <person name="Collins K."/>
            <person name="Stewart B.A."/>
            <person name="Lee S.R."/>
            <person name="Wilamowska K."/>
            <person name="Weinberg Z."/>
            <person name="Ruzzo W.L."/>
            <person name="Wloga D."/>
            <person name="Gaertig J."/>
            <person name="Frankel J."/>
            <person name="Tsao C.-C."/>
            <person name="Gorovsky M.A."/>
            <person name="Keeling P.J."/>
            <person name="Waller R.F."/>
            <person name="Patron N.J."/>
            <person name="Cherry J.M."/>
            <person name="Stover N.A."/>
            <person name="Krieger C.J."/>
            <person name="del Toro C."/>
            <person name="Ryder H.F."/>
            <person name="Williamson S.C."/>
            <person name="Barbeau R.A."/>
            <person name="Hamilton E.P."/>
            <person name="Orias E."/>
        </authorList>
    </citation>
    <scope>NUCLEOTIDE SEQUENCE [LARGE SCALE GENOMIC DNA]</scope>
    <source>
        <strain evidence="3">SB210</strain>
    </source>
</reference>
<dbReference type="InParanoid" id="I7MDW4"/>
<protein>
    <submittedName>
        <fullName evidence="2">Uncharacterized protein</fullName>
    </submittedName>
</protein>
<keyword evidence="3" id="KW-1185">Reference proteome</keyword>
<organism evidence="2 3">
    <name type="scientific">Tetrahymena thermophila (strain SB210)</name>
    <dbReference type="NCBI Taxonomy" id="312017"/>
    <lineage>
        <taxon>Eukaryota</taxon>
        <taxon>Sar</taxon>
        <taxon>Alveolata</taxon>
        <taxon>Ciliophora</taxon>
        <taxon>Intramacronucleata</taxon>
        <taxon>Oligohymenophorea</taxon>
        <taxon>Hymenostomatida</taxon>
        <taxon>Tetrahymenina</taxon>
        <taxon>Tetrahymenidae</taxon>
        <taxon>Tetrahymena</taxon>
    </lineage>
</organism>
<gene>
    <name evidence="2" type="ORF">TTHERM_00294590</name>
</gene>
<dbReference type="Proteomes" id="UP000009168">
    <property type="component" value="Unassembled WGS sequence"/>
</dbReference>
<sequence>MNSTLTIKNNQSHIYQTKTQKAFSTSSSVFFDKRSLVKSLNQYQNILPLHHESPVNSIMIDQTQQNFQKLQNKQLSQIHPLLSSLNSPQNQINQGLFSAPISPKKQKERIDFQTYAQVKQIQQQMLQKSQSLTSSPSSQSARNYNLKKSSLFAPQISIQQSKLEKIIQKGEKSLNHFQNKNKQALFEKNIAIPNVLSEPTKINYLFNDIHIMNKQKEADDLYYGDRFDSQQQQQSPKVQFIRQSTSQSQKRKEGFMNSPSLPNLIESLVQFQSSITPKKKEVETSAIKRIFEKKEKKSPSITAIQYLESPKQNEQSSPQKQMSNINNNNLVVKINQQNLQKSQNNSFGETGQKQVIIDINNQVNQDEKSYFNKKKISWSDQLYINTKKNTFNQNQTKQENIDVEQFSPITQNIQTPLNQSPLLNRQTKSLINFEKISPIKQNEGSNHNTANHKQHLFKEQVKLQMSQIEVDPRDTEIDRNFKRFKIIEDLQKIRIQEKINQFKIGDNIDKKQILKKNASKVLIQTQTELPPCIFNTKCNSSLTLINNLQSNINCNPHTQQRQQKEKEQNELTQEEDIEQCNQADQTQNNLSKNQIQAPPSLINIESGIIQNTVNESEVTPSIESIEKNTFGSYIKSNMNINLQGLSQQNIEDDVDTPLMLQSHSSSLLQKNHNNSVDHKQINGNNAPDLEPKMMLRKQVTLKLKTIQNQDLGDSQNNFESLIKGHLSDNSFSTNSPRSPYLRKQYKQSIRKSAFTSNLNTPKSSARRNTKLLTINPKLNSNEQINFLDAIFNEDDIKILHELSFYISDLMKALKQDISLQLKNDIYYFCTPDFDQFIFSISQFIQYICTQTQQDRNNHYICPFKLNDSIVEQLLYLFINKLSEINLGEKYIDIFRNAFNKHKQLVLASNLSQKLGGEMQKKRIITEVIDYQMQNSVNSIYERYQKDDLIQSQLKTFDLILKSSCEEVSEQDWKDVKYYNAVDIFESKKAFINVLSRHKNFYDEEFCYELIEQIERCRDNISHSLSIHRFGNDQKFIKSLKEFIVKIQFIQKLGNFEKETIINTIINYFFSPNVTSQQFISVFKQHQLQLNKSQFSEIQELLINHLRVEQEYNENLDYKHQFQYKIQKINWQIQKSPLNTLGDLTSFFQFFNSWIDQQISQKRNLKGFEPYEVRSTENFECILKFYYNTHEVFNVKDIQFSLNLPIFETETLIKFWLKGIKHTLIQHCGLQKSEAIIFRDEISKLMLNQGNQQIIKRLNTQNSFKNAISNISN</sequence>
<name>I7MDW4_TETTS</name>
<dbReference type="KEGG" id="tet:TTHERM_00294590"/>
<proteinExistence type="predicted"/>
<dbReference type="GeneID" id="7833315"/>
<accession>I7MDW4</accession>
<feature type="region of interest" description="Disordered" evidence="1">
    <location>
        <begin position="228"/>
        <end position="259"/>
    </location>
</feature>
<dbReference type="EMBL" id="GG662740">
    <property type="protein sequence ID" value="EAR92846.2"/>
    <property type="molecule type" value="Genomic_DNA"/>
</dbReference>